<accession>D3QAI0</accession>
<dbReference type="Proteomes" id="UP000000844">
    <property type="component" value="Chromosome"/>
</dbReference>
<dbReference type="EMBL" id="CP001778">
    <property type="protein sequence ID" value="ADD42763.1"/>
    <property type="molecule type" value="Genomic_DNA"/>
</dbReference>
<feature type="region of interest" description="Disordered" evidence="1">
    <location>
        <begin position="73"/>
        <end position="95"/>
    </location>
</feature>
<proteinExistence type="predicted"/>
<feature type="compositionally biased region" description="Low complexity" evidence="1">
    <location>
        <begin position="73"/>
        <end position="87"/>
    </location>
</feature>
<keyword evidence="3" id="KW-1185">Reference proteome</keyword>
<organism evidence="2 3">
    <name type="scientific">Stackebrandtia nassauensis (strain DSM 44728 / CIP 108903 / NRRL B-16338 / NBRC 102104 / LLR-40K-21)</name>
    <dbReference type="NCBI Taxonomy" id="446470"/>
    <lineage>
        <taxon>Bacteria</taxon>
        <taxon>Bacillati</taxon>
        <taxon>Actinomycetota</taxon>
        <taxon>Actinomycetes</taxon>
        <taxon>Glycomycetales</taxon>
        <taxon>Glycomycetaceae</taxon>
        <taxon>Stackebrandtia</taxon>
    </lineage>
</organism>
<evidence type="ECO:0000313" key="2">
    <source>
        <dbReference type="EMBL" id="ADD42763.1"/>
    </source>
</evidence>
<reference evidence="2 3" key="1">
    <citation type="journal article" date="2009" name="Stand. Genomic Sci.">
        <title>Complete genome sequence of Stackebrandtia nassauensis type strain (LLR-40K-21).</title>
        <authorList>
            <person name="Munk C."/>
            <person name="Lapidus A."/>
            <person name="Copeland A."/>
            <person name="Jando M."/>
            <person name="Mayilraj S."/>
            <person name="Glavina Del Rio T."/>
            <person name="Nolan M."/>
            <person name="Chen F."/>
            <person name="Lucas S."/>
            <person name="Tice H."/>
            <person name="Cheng J.F."/>
            <person name="Han C."/>
            <person name="Detter J.C."/>
            <person name="Bruce D."/>
            <person name="Goodwin L."/>
            <person name="Chain P."/>
            <person name="Pitluck S."/>
            <person name="Goker M."/>
            <person name="Ovchinikova G."/>
            <person name="Pati A."/>
            <person name="Ivanova N."/>
            <person name="Mavromatis K."/>
            <person name="Chen A."/>
            <person name="Palaniappan K."/>
            <person name="Land M."/>
            <person name="Hauser L."/>
            <person name="Chang Y.J."/>
            <person name="Jeffries C.D."/>
            <person name="Bristow J."/>
            <person name="Eisen J.A."/>
            <person name="Markowitz V."/>
            <person name="Hugenholtz P."/>
            <person name="Kyrpides N.C."/>
            <person name="Klenk H.P."/>
        </authorList>
    </citation>
    <scope>NUCLEOTIDE SEQUENCE [LARGE SCALE GENOMIC DNA]</scope>
    <source>
        <strain evidence="3">DSM 44728 / CIP 108903 / NRRL B-16338 / NBRC 102104 / LLR-40K-21</strain>
    </source>
</reference>
<dbReference type="AlphaFoldDB" id="D3QAI0"/>
<gene>
    <name evidence="2" type="ordered locus">Snas_3092</name>
</gene>
<sequence length="95" mass="10044">MPLPGFRLDHTETIIRLYRGDALVTMGCELTLPAREGARMADGTTQITGNREPVNPGDATDVPAVPARAAQLADADAALSDATAAVPEQSREETR</sequence>
<evidence type="ECO:0000256" key="1">
    <source>
        <dbReference type="SAM" id="MobiDB-lite"/>
    </source>
</evidence>
<dbReference type="HOGENOM" id="CLU_2371414_0_0_11"/>
<dbReference type="KEGG" id="sna:Snas_3092"/>
<evidence type="ECO:0000313" key="3">
    <source>
        <dbReference type="Proteomes" id="UP000000844"/>
    </source>
</evidence>
<dbReference type="STRING" id="446470.Snas_3092"/>
<protein>
    <submittedName>
        <fullName evidence="2">Uncharacterized protein</fullName>
    </submittedName>
</protein>
<name>D3QAI0_STANL</name>